<dbReference type="SUPFAM" id="SSF103263">
    <property type="entry name" value="Chorismate synthase, AroC"/>
    <property type="match status" value="1"/>
</dbReference>
<dbReference type="OrthoDB" id="4137634at2759"/>
<protein>
    <submittedName>
        <fullName evidence="1">Uncharacterized protein</fullName>
    </submittedName>
</protein>
<dbReference type="Proteomes" id="UP000681722">
    <property type="component" value="Unassembled WGS sequence"/>
</dbReference>
<keyword evidence="3" id="KW-1185">Reference proteome</keyword>
<evidence type="ECO:0000313" key="1">
    <source>
        <dbReference type="EMBL" id="CAF1232809.1"/>
    </source>
</evidence>
<feature type="non-terminal residue" evidence="1">
    <location>
        <position position="1"/>
    </location>
</feature>
<evidence type="ECO:0000313" key="2">
    <source>
        <dbReference type="EMBL" id="CAF3995401.1"/>
    </source>
</evidence>
<dbReference type="EMBL" id="CAJNOQ010009741">
    <property type="protein sequence ID" value="CAF1232809.1"/>
    <property type="molecule type" value="Genomic_DNA"/>
</dbReference>
<gene>
    <name evidence="1" type="ORF">GPM918_LOCUS25259</name>
    <name evidence="2" type="ORF">SRO942_LOCUS25264</name>
</gene>
<comment type="caution">
    <text evidence="1">The sequence shown here is derived from an EMBL/GenBank/DDBJ whole genome shotgun (WGS) entry which is preliminary data.</text>
</comment>
<organism evidence="1 3">
    <name type="scientific">Didymodactylos carnosus</name>
    <dbReference type="NCBI Taxonomy" id="1234261"/>
    <lineage>
        <taxon>Eukaryota</taxon>
        <taxon>Metazoa</taxon>
        <taxon>Spiralia</taxon>
        <taxon>Gnathifera</taxon>
        <taxon>Rotifera</taxon>
        <taxon>Eurotatoria</taxon>
        <taxon>Bdelloidea</taxon>
        <taxon>Philodinida</taxon>
        <taxon>Philodinidae</taxon>
        <taxon>Didymodactylos</taxon>
    </lineage>
</organism>
<name>A0A814YPE7_9BILA</name>
<evidence type="ECO:0000313" key="3">
    <source>
        <dbReference type="Proteomes" id="UP000663829"/>
    </source>
</evidence>
<accession>A0A814YPE7</accession>
<sequence length="94" mass="10334">AQNDRVWAINRQEADKKGGVKQIHQFPTKIMVWLGACGKGLTTLVAAGAIAERWLSETYGIEIVAYVSGIGHIEMPTETEVLLKQSSLQKPQID</sequence>
<reference evidence="1" key="1">
    <citation type="submission" date="2021-02" db="EMBL/GenBank/DDBJ databases">
        <authorList>
            <person name="Nowell W R."/>
        </authorList>
    </citation>
    <scope>NUCLEOTIDE SEQUENCE</scope>
</reference>
<proteinExistence type="predicted"/>
<dbReference type="Gene3D" id="3.60.150.10">
    <property type="entry name" value="Chorismate synthase AroC"/>
    <property type="match status" value="1"/>
</dbReference>
<dbReference type="Proteomes" id="UP000663829">
    <property type="component" value="Unassembled WGS sequence"/>
</dbReference>
<dbReference type="AlphaFoldDB" id="A0A814YPE7"/>
<dbReference type="EMBL" id="CAJOBC010009746">
    <property type="protein sequence ID" value="CAF3995401.1"/>
    <property type="molecule type" value="Genomic_DNA"/>
</dbReference>
<dbReference type="InterPro" id="IPR035904">
    <property type="entry name" value="Chorismate_synth_AroC_sf"/>
</dbReference>